<proteinExistence type="predicted"/>
<evidence type="ECO:0000256" key="1">
    <source>
        <dbReference type="SAM" id="Coils"/>
    </source>
</evidence>
<reference evidence="3" key="1">
    <citation type="journal article" date="2012" name="Science">
        <title>The Paleozoic origin of enzymatic lignin decomposition reconstructed from 31 fungal genomes.</title>
        <authorList>
            <person name="Floudas D."/>
            <person name="Binder M."/>
            <person name="Riley R."/>
            <person name="Barry K."/>
            <person name="Blanchette R.A."/>
            <person name="Henrissat B."/>
            <person name="Martinez A.T."/>
            <person name="Otillar R."/>
            <person name="Spatafora J.W."/>
            <person name="Yadav J.S."/>
            <person name="Aerts A."/>
            <person name="Benoit I."/>
            <person name="Boyd A."/>
            <person name="Carlson A."/>
            <person name="Copeland A."/>
            <person name="Coutinho P.M."/>
            <person name="de Vries R.P."/>
            <person name="Ferreira P."/>
            <person name="Findley K."/>
            <person name="Foster B."/>
            <person name="Gaskell J."/>
            <person name="Glotzer D."/>
            <person name="Gorecki P."/>
            <person name="Heitman J."/>
            <person name="Hesse C."/>
            <person name="Hori C."/>
            <person name="Igarashi K."/>
            <person name="Jurgens J.A."/>
            <person name="Kallen N."/>
            <person name="Kersten P."/>
            <person name="Kohler A."/>
            <person name="Kuees U."/>
            <person name="Kumar T.K.A."/>
            <person name="Kuo A."/>
            <person name="LaButti K."/>
            <person name="Larrondo L.F."/>
            <person name="Lindquist E."/>
            <person name="Ling A."/>
            <person name="Lombard V."/>
            <person name="Lucas S."/>
            <person name="Lundell T."/>
            <person name="Martin R."/>
            <person name="McLaughlin D.J."/>
            <person name="Morgenstern I."/>
            <person name="Morin E."/>
            <person name="Murat C."/>
            <person name="Nagy L.G."/>
            <person name="Nolan M."/>
            <person name="Ohm R.A."/>
            <person name="Patyshakuliyeva A."/>
            <person name="Rokas A."/>
            <person name="Ruiz-Duenas F.J."/>
            <person name="Sabat G."/>
            <person name="Salamov A."/>
            <person name="Samejima M."/>
            <person name="Schmutz J."/>
            <person name="Slot J.C."/>
            <person name="St John F."/>
            <person name="Stenlid J."/>
            <person name="Sun H."/>
            <person name="Sun S."/>
            <person name="Syed K."/>
            <person name="Tsang A."/>
            <person name="Wiebenga A."/>
            <person name="Young D."/>
            <person name="Pisabarro A."/>
            <person name="Eastwood D.C."/>
            <person name="Martin F."/>
            <person name="Cullen D."/>
            <person name="Grigoriev I.V."/>
            <person name="Hibbett D.S."/>
        </authorList>
    </citation>
    <scope>NUCLEOTIDE SEQUENCE [LARGE SCALE GENOMIC DNA]</scope>
    <source>
        <strain evidence="3">RWD-64-598 SS2</strain>
    </source>
</reference>
<gene>
    <name evidence="2" type="ORF">CONPUDRAFT_91772</name>
</gene>
<keyword evidence="3" id="KW-1185">Reference proteome</keyword>
<evidence type="ECO:0000313" key="2">
    <source>
        <dbReference type="EMBL" id="EIW78294.1"/>
    </source>
</evidence>
<evidence type="ECO:0000313" key="3">
    <source>
        <dbReference type="Proteomes" id="UP000053558"/>
    </source>
</evidence>
<dbReference type="Proteomes" id="UP000053558">
    <property type="component" value="Unassembled WGS sequence"/>
</dbReference>
<dbReference type="AlphaFoldDB" id="A0A5M3MHN2"/>
<sequence>MSFPTVAAAPYFDDEELRSLERLRALTNGSNDKVEILRSSADLMQNLERKLEFLANDNQRLLKESEEVSARNQRLLAMTKVGPGAVLAKKREAK</sequence>
<organism evidence="2 3">
    <name type="scientific">Coniophora puteana (strain RWD-64-598)</name>
    <name type="common">Brown rot fungus</name>
    <dbReference type="NCBI Taxonomy" id="741705"/>
    <lineage>
        <taxon>Eukaryota</taxon>
        <taxon>Fungi</taxon>
        <taxon>Dikarya</taxon>
        <taxon>Basidiomycota</taxon>
        <taxon>Agaricomycotina</taxon>
        <taxon>Agaricomycetes</taxon>
        <taxon>Agaricomycetidae</taxon>
        <taxon>Boletales</taxon>
        <taxon>Coniophorineae</taxon>
        <taxon>Coniophoraceae</taxon>
        <taxon>Coniophora</taxon>
    </lineage>
</organism>
<dbReference type="RefSeq" id="XP_007771357.1">
    <property type="nucleotide sequence ID" value="XM_007773167.1"/>
</dbReference>
<dbReference type="EMBL" id="JH711582">
    <property type="protein sequence ID" value="EIW78294.1"/>
    <property type="molecule type" value="Genomic_DNA"/>
</dbReference>
<comment type="caution">
    <text evidence="2">The sequence shown here is derived from an EMBL/GenBank/DDBJ whole genome shotgun (WGS) entry which is preliminary data.</text>
</comment>
<accession>A0A5M3MHN2</accession>
<dbReference type="GeneID" id="19211479"/>
<keyword evidence="1" id="KW-0175">Coiled coil</keyword>
<protein>
    <submittedName>
        <fullName evidence="2">Uncharacterized protein</fullName>
    </submittedName>
</protein>
<name>A0A5M3MHN2_CONPW</name>
<dbReference type="KEGG" id="cput:CONPUDRAFT_91772"/>
<feature type="coiled-coil region" evidence="1">
    <location>
        <begin position="37"/>
        <end position="71"/>
    </location>
</feature>